<proteinExistence type="predicted"/>
<dbReference type="Proteomes" id="UP000324176">
    <property type="component" value="Unassembled WGS sequence"/>
</dbReference>
<protein>
    <submittedName>
        <fullName evidence="1">Uncharacterized protein</fullName>
    </submittedName>
</protein>
<organism evidence="1 3">
    <name type="scientific">Nitrosomonas communis</name>
    <dbReference type="NCBI Taxonomy" id="44574"/>
    <lineage>
        <taxon>Bacteria</taxon>
        <taxon>Pseudomonadati</taxon>
        <taxon>Pseudomonadota</taxon>
        <taxon>Betaproteobacteria</taxon>
        <taxon>Nitrosomonadales</taxon>
        <taxon>Nitrosomonadaceae</taxon>
        <taxon>Nitrosomonas</taxon>
    </lineage>
</organism>
<dbReference type="EMBL" id="VNHT01000116">
    <property type="protein sequence ID" value="TYP71042.1"/>
    <property type="molecule type" value="Genomic_DNA"/>
</dbReference>
<reference evidence="3" key="1">
    <citation type="submission" date="2015-05" db="EMBL/GenBank/DDBJ databases">
        <title>Draft genome of Nitrosomonas communis strain Nm2.</title>
        <authorList>
            <person name="Kozlowski J.A."/>
            <person name="Kits K.D."/>
            <person name="Stein L.Y."/>
        </authorList>
    </citation>
    <scope>NUCLEOTIDE SEQUENCE [LARGE SCALE GENOMIC DNA]</scope>
    <source>
        <strain evidence="3">Nm2</strain>
    </source>
</reference>
<evidence type="ECO:0000313" key="1">
    <source>
        <dbReference type="EMBL" id="AKH37244.1"/>
    </source>
</evidence>
<evidence type="ECO:0000313" key="4">
    <source>
        <dbReference type="Proteomes" id="UP000324176"/>
    </source>
</evidence>
<dbReference type="PATRIC" id="fig|44574.3.peg.1099"/>
<accession>A0A0F7KEK5</accession>
<dbReference type="KEGG" id="nco:AAW31_04550"/>
<evidence type="ECO:0000313" key="3">
    <source>
        <dbReference type="Proteomes" id="UP000034156"/>
    </source>
</evidence>
<evidence type="ECO:0000313" key="2">
    <source>
        <dbReference type="EMBL" id="TYP71042.1"/>
    </source>
</evidence>
<dbReference type="EMBL" id="CP011451">
    <property type="protein sequence ID" value="AKH37244.1"/>
    <property type="molecule type" value="Genomic_DNA"/>
</dbReference>
<sequence length="75" mass="8443">MVISIYLALLFYHLFKLLRTQFPDELFFLIAAELNKLAKGSSISTTLQKEAISVMKSLVPFGAKLLINGINNQKK</sequence>
<gene>
    <name evidence="1" type="ORF">AAW31_04550</name>
    <name evidence="2" type="ORF">BCL69_11164</name>
</gene>
<dbReference type="RefSeq" id="WP_046849336.1">
    <property type="nucleotide sequence ID" value="NZ_CP011451.1"/>
</dbReference>
<reference evidence="1 3" key="2">
    <citation type="journal article" date="2016" name="Genome Announc.">
        <title>Genome Sequence of Nitrosomonas communis Strain Nm2, a Mesophilic Ammonia-Oxidizing Bacterium Isolated from Mediterranean Soil.</title>
        <authorList>
            <person name="Kozlowski J.A."/>
            <person name="Kits K.D."/>
            <person name="Stein L.Y."/>
        </authorList>
    </citation>
    <scope>NUCLEOTIDE SEQUENCE [LARGE SCALE GENOMIC DNA]</scope>
    <source>
        <strain evidence="1 3">Nm2</strain>
    </source>
</reference>
<dbReference type="Proteomes" id="UP000034156">
    <property type="component" value="Chromosome"/>
</dbReference>
<keyword evidence="3" id="KW-1185">Reference proteome</keyword>
<name>A0A0F7KEK5_9PROT</name>
<dbReference type="AlphaFoldDB" id="A0A0F7KEK5"/>
<reference evidence="2 4" key="3">
    <citation type="submission" date="2019-07" db="EMBL/GenBank/DDBJ databases">
        <title>Active sludge and wastewater microbial communities from Klosterneuburg, Austria.</title>
        <authorList>
            <person name="Wagner M."/>
        </authorList>
    </citation>
    <scope>NUCLEOTIDE SEQUENCE [LARGE SCALE GENOMIC DNA]</scope>
    <source>
        <strain evidence="2 4">Nm2</strain>
    </source>
</reference>